<sequence length="51" mass="5390">MRFDNPRTGGGSTDPGRADQGWVLVGGGEERRALGLDGQLSFADTTVRLAQ</sequence>
<evidence type="ECO:0000313" key="2">
    <source>
        <dbReference type="EMBL" id="GAA2938361.1"/>
    </source>
</evidence>
<keyword evidence="3" id="KW-1185">Reference proteome</keyword>
<dbReference type="EMBL" id="BAAAVA010000060">
    <property type="protein sequence ID" value="GAA2938361.1"/>
    <property type="molecule type" value="Genomic_DNA"/>
</dbReference>
<name>A0ABP6JRL4_9ACTN</name>
<accession>A0ABP6JRL4</accession>
<feature type="region of interest" description="Disordered" evidence="1">
    <location>
        <begin position="1"/>
        <end position="21"/>
    </location>
</feature>
<evidence type="ECO:0000313" key="3">
    <source>
        <dbReference type="Proteomes" id="UP001501423"/>
    </source>
</evidence>
<dbReference type="Proteomes" id="UP001501423">
    <property type="component" value="Unassembled WGS sequence"/>
</dbReference>
<proteinExistence type="predicted"/>
<organism evidence="2 3">
    <name type="scientific">Streptomyces erythrogriseus</name>
    <dbReference type="NCBI Taxonomy" id="284027"/>
    <lineage>
        <taxon>Bacteria</taxon>
        <taxon>Bacillati</taxon>
        <taxon>Actinomycetota</taxon>
        <taxon>Actinomycetes</taxon>
        <taxon>Kitasatosporales</taxon>
        <taxon>Streptomycetaceae</taxon>
        <taxon>Streptomyces</taxon>
        <taxon>Streptomyces griseoincarnatus group</taxon>
    </lineage>
</organism>
<evidence type="ECO:0000256" key="1">
    <source>
        <dbReference type="SAM" id="MobiDB-lite"/>
    </source>
</evidence>
<gene>
    <name evidence="2" type="ORF">GCM10010478_45030</name>
</gene>
<protein>
    <submittedName>
        <fullName evidence="2">Uncharacterized protein</fullName>
    </submittedName>
</protein>
<comment type="caution">
    <text evidence="2">The sequence shown here is derived from an EMBL/GenBank/DDBJ whole genome shotgun (WGS) entry which is preliminary data.</text>
</comment>
<reference evidence="3" key="1">
    <citation type="journal article" date="2019" name="Int. J. Syst. Evol. Microbiol.">
        <title>The Global Catalogue of Microorganisms (GCM) 10K type strain sequencing project: providing services to taxonomists for standard genome sequencing and annotation.</title>
        <authorList>
            <consortium name="The Broad Institute Genomics Platform"/>
            <consortium name="The Broad Institute Genome Sequencing Center for Infectious Disease"/>
            <person name="Wu L."/>
            <person name="Ma J."/>
        </authorList>
    </citation>
    <scope>NUCLEOTIDE SEQUENCE [LARGE SCALE GENOMIC DNA]</scope>
    <source>
        <strain evidence="3">JCM 9650</strain>
    </source>
</reference>
<dbReference type="RefSeq" id="WP_346089955.1">
    <property type="nucleotide sequence ID" value="NZ_BAAAVA010000060.1"/>
</dbReference>